<organism evidence="3 4">
    <name type="scientific">Pseudonocardia aurantiaca</name>
    <dbReference type="NCBI Taxonomy" id="75290"/>
    <lineage>
        <taxon>Bacteria</taxon>
        <taxon>Bacillati</taxon>
        <taxon>Actinomycetota</taxon>
        <taxon>Actinomycetes</taxon>
        <taxon>Pseudonocardiales</taxon>
        <taxon>Pseudonocardiaceae</taxon>
        <taxon>Pseudonocardia</taxon>
    </lineage>
</organism>
<keyword evidence="2" id="KW-0812">Transmembrane</keyword>
<dbReference type="RefSeq" id="WP_343988651.1">
    <property type="nucleotide sequence ID" value="NZ_BAAAJG010000030.1"/>
</dbReference>
<gene>
    <name evidence="3" type="ORF">ACFSCY_34540</name>
</gene>
<accession>A0ABW4FVL9</accession>
<feature type="region of interest" description="Disordered" evidence="1">
    <location>
        <begin position="209"/>
        <end position="250"/>
    </location>
</feature>
<comment type="caution">
    <text evidence="3">The sequence shown here is derived from an EMBL/GenBank/DDBJ whole genome shotgun (WGS) entry which is preliminary data.</text>
</comment>
<name>A0ABW4FVL9_9PSEU</name>
<feature type="transmembrane region" description="Helical" evidence="2">
    <location>
        <begin position="12"/>
        <end position="30"/>
    </location>
</feature>
<sequence>MRILGDVNLATAATSATIATIASFIVARAVSVRQARAKTREDARHTIMRIIAPLLGHVRLTIDASRGQQPWRPFPRVRKLSEDGLPGDIELLGELARAADDLGPARRWITRRAAARAFGRELYDLARLARWSTREEVNGAAFRVLIVGVPQRPHRPGLWELCTTDPTPRRLRMLDGTLARLHASGALLGPGPVVVPRWCRPVDRLTAAVRLPERGPQPRPAESTGADEALNLRQTTDESQAESAKPLTTD</sequence>
<evidence type="ECO:0000313" key="3">
    <source>
        <dbReference type="EMBL" id="MFD1534549.1"/>
    </source>
</evidence>
<evidence type="ECO:0000313" key="4">
    <source>
        <dbReference type="Proteomes" id="UP001597145"/>
    </source>
</evidence>
<keyword evidence="2" id="KW-0472">Membrane</keyword>
<protein>
    <submittedName>
        <fullName evidence="3">Uncharacterized protein</fullName>
    </submittedName>
</protein>
<reference evidence="4" key="1">
    <citation type="journal article" date="2019" name="Int. J. Syst. Evol. Microbiol.">
        <title>The Global Catalogue of Microorganisms (GCM) 10K type strain sequencing project: providing services to taxonomists for standard genome sequencing and annotation.</title>
        <authorList>
            <consortium name="The Broad Institute Genomics Platform"/>
            <consortium name="The Broad Institute Genome Sequencing Center for Infectious Disease"/>
            <person name="Wu L."/>
            <person name="Ma J."/>
        </authorList>
    </citation>
    <scope>NUCLEOTIDE SEQUENCE [LARGE SCALE GENOMIC DNA]</scope>
    <source>
        <strain evidence="4">JCM 12165</strain>
    </source>
</reference>
<keyword evidence="4" id="KW-1185">Reference proteome</keyword>
<dbReference type="Proteomes" id="UP001597145">
    <property type="component" value="Unassembled WGS sequence"/>
</dbReference>
<dbReference type="EMBL" id="JBHUCP010000036">
    <property type="protein sequence ID" value="MFD1534549.1"/>
    <property type="molecule type" value="Genomic_DNA"/>
</dbReference>
<evidence type="ECO:0000256" key="1">
    <source>
        <dbReference type="SAM" id="MobiDB-lite"/>
    </source>
</evidence>
<proteinExistence type="predicted"/>
<evidence type="ECO:0000256" key="2">
    <source>
        <dbReference type="SAM" id="Phobius"/>
    </source>
</evidence>
<feature type="compositionally biased region" description="Polar residues" evidence="1">
    <location>
        <begin position="232"/>
        <end position="250"/>
    </location>
</feature>
<keyword evidence="2" id="KW-1133">Transmembrane helix</keyword>